<dbReference type="OrthoDB" id="7593450at2"/>
<evidence type="ECO:0000313" key="2">
    <source>
        <dbReference type="Proteomes" id="UP000460416"/>
    </source>
</evidence>
<dbReference type="SUPFAM" id="SSF48452">
    <property type="entry name" value="TPR-like"/>
    <property type="match status" value="1"/>
</dbReference>
<evidence type="ECO:0000313" key="1">
    <source>
        <dbReference type="EMBL" id="MUP44080.1"/>
    </source>
</evidence>
<dbReference type="InterPro" id="IPR010323">
    <property type="entry name" value="DUF924"/>
</dbReference>
<reference evidence="1 2" key="1">
    <citation type="submission" date="2019-07" db="EMBL/GenBank/DDBJ databases">
        <title>Gramella aestuarii sp. nov., isolated from a tidal flat, and emended description of Gramella echinicola.</title>
        <authorList>
            <person name="Liu L."/>
        </authorList>
    </citation>
    <scope>NUCLEOTIDE SEQUENCE [LARGE SCALE GENOMIC DNA]</scope>
    <source>
        <strain evidence="1 2">BS12</strain>
    </source>
</reference>
<accession>A0A7K1LU84</accession>
<keyword evidence="2" id="KW-1185">Reference proteome</keyword>
<dbReference type="Proteomes" id="UP000460416">
    <property type="component" value="Unassembled WGS sequence"/>
</dbReference>
<dbReference type="EMBL" id="VJVW01000152">
    <property type="protein sequence ID" value="MUP44080.1"/>
    <property type="molecule type" value="Genomic_DNA"/>
</dbReference>
<dbReference type="Pfam" id="PF06041">
    <property type="entry name" value="DUF924"/>
    <property type="match status" value="1"/>
</dbReference>
<comment type="caution">
    <text evidence="1">The sequence shown here is derived from an EMBL/GenBank/DDBJ whole genome shotgun (WGS) entry which is preliminary data.</text>
</comment>
<dbReference type="Gene3D" id="1.25.40.10">
    <property type="entry name" value="Tetratricopeptide repeat domain"/>
    <property type="match status" value="1"/>
</dbReference>
<proteinExistence type="predicted"/>
<feature type="non-terminal residue" evidence="1">
    <location>
        <position position="1"/>
    </location>
</feature>
<name>A0A7K1LU84_9FLAO</name>
<gene>
    <name evidence="1" type="ORF">FLP08_16040</name>
</gene>
<protein>
    <submittedName>
        <fullName evidence="1">DUF924 family protein</fullName>
    </submittedName>
</protein>
<sequence>MYASDAQARRWAERALGQGLDRQVGDALRLFFYLPFAHAENLADQDRSVALNHGLGQPFLAHAREHREIIRRFGRFPHRNPILGRPSSAEELAFLAAGGFAG</sequence>
<organism evidence="1 2">
    <name type="scientific">Christiangramia aestuarii</name>
    <dbReference type="NCBI Taxonomy" id="1028746"/>
    <lineage>
        <taxon>Bacteria</taxon>
        <taxon>Pseudomonadati</taxon>
        <taxon>Bacteroidota</taxon>
        <taxon>Flavobacteriia</taxon>
        <taxon>Flavobacteriales</taxon>
        <taxon>Flavobacteriaceae</taxon>
        <taxon>Christiangramia</taxon>
    </lineage>
</organism>
<dbReference type="AlphaFoldDB" id="A0A7K1LU84"/>
<dbReference type="InterPro" id="IPR011990">
    <property type="entry name" value="TPR-like_helical_dom_sf"/>
</dbReference>